<dbReference type="GO" id="GO:0005829">
    <property type="term" value="C:cytosol"/>
    <property type="evidence" value="ECO:0007669"/>
    <property type="project" value="TreeGrafter"/>
</dbReference>
<dbReference type="PANTHER" id="PTHR37419:SF8">
    <property type="entry name" value="TOXIN YJJJ"/>
    <property type="match status" value="1"/>
</dbReference>
<gene>
    <name evidence="5" type="ORF">HNQ50_004000</name>
</gene>
<dbReference type="InterPro" id="IPR052028">
    <property type="entry name" value="HipA_Ser/Thr_kinase"/>
</dbReference>
<dbReference type="Pfam" id="PF07804">
    <property type="entry name" value="HipA_C"/>
    <property type="match status" value="1"/>
</dbReference>
<accession>A0A840RLU1</accession>
<dbReference type="RefSeq" id="WP_184102897.1">
    <property type="nucleotide sequence ID" value="NZ_JACHHN010000010.1"/>
</dbReference>
<dbReference type="GO" id="GO:0004674">
    <property type="term" value="F:protein serine/threonine kinase activity"/>
    <property type="evidence" value="ECO:0007669"/>
    <property type="project" value="UniProtKB-EC"/>
</dbReference>
<reference evidence="5 6" key="1">
    <citation type="submission" date="2020-08" db="EMBL/GenBank/DDBJ databases">
        <title>Genomic Encyclopedia of Type Strains, Phase IV (KMG-IV): sequencing the most valuable type-strain genomes for metagenomic binning, comparative biology and taxonomic classification.</title>
        <authorList>
            <person name="Goeker M."/>
        </authorList>
    </citation>
    <scope>NUCLEOTIDE SEQUENCE [LARGE SCALE GENOMIC DNA]</scope>
    <source>
        <strain evidence="5 6">DSM 18233</strain>
    </source>
</reference>
<keyword evidence="2 5" id="KW-0808">Transferase</keyword>
<feature type="domain" description="HipA-like C-terminal" evidence="4">
    <location>
        <begin position="173"/>
        <end position="407"/>
    </location>
</feature>
<evidence type="ECO:0000256" key="3">
    <source>
        <dbReference type="ARBA" id="ARBA00022777"/>
    </source>
</evidence>
<keyword evidence="3 5" id="KW-0418">Kinase</keyword>
<dbReference type="EC" id="2.7.11.1" evidence="5"/>
<dbReference type="AlphaFoldDB" id="A0A840RLU1"/>
<dbReference type="InterPro" id="IPR012893">
    <property type="entry name" value="HipA-like_C"/>
</dbReference>
<evidence type="ECO:0000313" key="6">
    <source>
        <dbReference type="Proteomes" id="UP000543030"/>
    </source>
</evidence>
<dbReference type="Gene3D" id="1.10.1070.20">
    <property type="match status" value="1"/>
</dbReference>
<comment type="caution">
    <text evidence="5">The sequence shown here is derived from an EMBL/GenBank/DDBJ whole genome shotgun (WGS) entry which is preliminary data.</text>
</comment>
<dbReference type="Proteomes" id="UP000543030">
    <property type="component" value="Unassembled WGS sequence"/>
</dbReference>
<dbReference type="EMBL" id="JACHHN010000010">
    <property type="protein sequence ID" value="MBB5193246.1"/>
    <property type="molecule type" value="Genomic_DNA"/>
</dbReference>
<name>A0A840RLU1_9NEIS</name>
<evidence type="ECO:0000259" key="4">
    <source>
        <dbReference type="Pfam" id="PF07804"/>
    </source>
</evidence>
<dbReference type="PANTHER" id="PTHR37419">
    <property type="entry name" value="SERINE/THREONINE-PROTEIN KINASE TOXIN HIPA"/>
    <property type="match status" value="1"/>
</dbReference>
<organism evidence="5 6">
    <name type="scientific">Silvimonas terrae</name>
    <dbReference type="NCBI Taxonomy" id="300266"/>
    <lineage>
        <taxon>Bacteria</taxon>
        <taxon>Pseudomonadati</taxon>
        <taxon>Pseudomonadota</taxon>
        <taxon>Betaproteobacteria</taxon>
        <taxon>Neisseriales</taxon>
        <taxon>Chitinibacteraceae</taxon>
        <taxon>Silvimonas</taxon>
    </lineage>
</organism>
<evidence type="ECO:0000256" key="1">
    <source>
        <dbReference type="ARBA" id="ARBA00010164"/>
    </source>
</evidence>
<proteinExistence type="inferred from homology"/>
<protein>
    <submittedName>
        <fullName evidence="5">Serine/threonine-protein kinase HipA</fullName>
        <ecNumber evidence="5">2.7.11.1</ecNumber>
    </submittedName>
</protein>
<sequence>MATRTTKLTTFAWLGDAFEPCGLLTLTEDGNTLVASEFAYGLRYLQRQNRIEVDPVSLGLTRLDRVEGNALFPANRLPFFGGIRDASPDSWGRRVIESKLRAPVNSLPESTYLLEAGGNRVGALDIRRDLHTPTHNGINPEIGLGYLMEAADRIEAGEEVPARLEAIFTEGTALGGARPKATIRNENGCLQLAKFRSRTDRFDMPKVEMAALRLAVECGLTVPPVGCVDVGGRSVMLIHRFDRYWSESATTPLPREWMLTQPGDGLLERRIPFISALTLVGCSEEESRLKSYMDIAQGVRTYIHPDMVALNLSELFGRMVFNIFVTNDDDHLRNHGFIYDDGLKGWRLSPLYDVMPRPGVAQERQLHLGVGQQGKLATLDNALSSCAAFGLSEAQAIARFAAIWSKVREWKVFFEEYGVAGADINAVESAFRHVRDIASPDLVEKIQAQP</sequence>
<comment type="similarity">
    <text evidence="1">Belongs to the HipA Ser/Thr kinase family.</text>
</comment>
<evidence type="ECO:0000313" key="5">
    <source>
        <dbReference type="EMBL" id="MBB5193246.1"/>
    </source>
</evidence>
<evidence type="ECO:0000256" key="2">
    <source>
        <dbReference type="ARBA" id="ARBA00022679"/>
    </source>
</evidence>
<keyword evidence="6" id="KW-1185">Reference proteome</keyword>